<dbReference type="AlphaFoldDB" id="A0A5P1FHT8"/>
<gene>
    <name evidence="1" type="ORF">A4U43_C03F28110</name>
</gene>
<accession>A0A5P1FHT8</accession>
<sequence>MTRRWARLQLGRLSESLIGIVAVTRTDVFVLRIELDNCVEIHGFLKVKRDENETGDELGVLSVVCREGPEVMRFEWDVPLWVNGRMVVWQINGDARLHTMPELTRRPGSIRDMVPYVHTKRAAGDFTVAVFEEEGV</sequence>
<dbReference type="Proteomes" id="UP000243459">
    <property type="component" value="Chromosome 3"/>
</dbReference>
<evidence type="ECO:0000313" key="1">
    <source>
        <dbReference type="EMBL" id="ONK76459.1"/>
    </source>
</evidence>
<dbReference type="EMBL" id="CM007383">
    <property type="protein sequence ID" value="ONK76459.1"/>
    <property type="molecule type" value="Genomic_DNA"/>
</dbReference>
<name>A0A5P1FHT8_ASPOF</name>
<reference evidence="2" key="1">
    <citation type="journal article" date="2017" name="Nat. Commun.">
        <title>The asparagus genome sheds light on the origin and evolution of a young Y chromosome.</title>
        <authorList>
            <person name="Harkess A."/>
            <person name="Zhou J."/>
            <person name="Xu C."/>
            <person name="Bowers J.E."/>
            <person name="Van der Hulst R."/>
            <person name="Ayyampalayam S."/>
            <person name="Mercati F."/>
            <person name="Riccardi P."/>
            <person name="McKain M.R."/>
            <person name="Kakrana A."/>
            <person name="Tang H."/>
            <person name="Ray J."/>
            <person name="Groenendijk J."/>
            <person name="Arikit S."/>
            <person name="Mathioni S.M."/>
            <person name="Nakano M."/>
            <person name="Shan H."/>
            <person name="Telgmann-Rauber A."/>
            <person name="Kanno A."/>
            <person name="Yue Z."/>
            <person name="Chen H."/>
            <person name="Li W."/>
            <person name="Chen Y."/>
            <person name="Xu X."/>
            <person name="Zhang Y."/>
            <person name="Luo S."/>
            <person name="Chen H."/>
            <person name="Gao J."/>
            <person name="Mao Z."/>
            <person name="Pires J.C."/>
            <person name="Luo M."/>
            <person name="Kudrna D."/>
            <person name="Wing R.A."/>
            <person name="Meyers B.C."/>
            <person name="Yi K."/>
            <person name="Kong H."/>
            <person name="Lavrijsen P."/>
            <person name="Sunseri F."/>
            <person name="Falavigna A."/>
            <person name="Ye Y."/>
            <person name="Leebens-Mack J.H."/>
            <person name="Chen G."/>
        </authorList>
    </citation>
    <scope>NUCLEOTIDE SEQUENCE [LARGE SCALE GENOMIC DNA]</scope>
    <source>
        <strain evidence="2">cv. DH0086</strain>
    </source>
</reference>
<protein>
    <submittedName>
        <fullName evidence="1">Uncharacterized protein</fullName>
    </submittedName>
</protein>
<keyword evidence="2" id="KW-1185">Reference proteome</keyword>
<dbReference type="Gramene" id="ONK76459">
    <property type="protein sequence ID" value="ONK76459"/>
    <property type="gene ID" value="A4U43_C03F28110"/>
</dbReference>
<organism evidence="1 2">
    <name type="scientific">Asparagus officinalis</name>
    <name type="common">Garden asparagus</name>
    <dbReference type="NCBI Taxonomy" id="4686"/>
    <lineage>
        <taxon>Eukaryota</taxon>
        <taxon>Viridiplantae</taxon>
        <taxon>Streptophyta</taxon>
        <taxon>Embryophyta</taxon>
        <taxon>Tracheophyta</taxon>
        <taxon>Spermatophyta</taxon>
        <taxon>Magnoliopsida</taxon>
        <taxon>Liliopsida</taxon>
        <taxon>Asparagales</taxon>
        <taxon>Asparagaceae</taxon>
        <taxon>Asparagoideae</taxon>
        <taxon>Asparagus</taxon>
    </lineage>
</organism>
<evidence type="ECO:0000313" key="2">
    <source>
        <dbReference type="Proteomes" id="UP000243459"/>
    </source>
</evidence>
<proteinExistence type="predicted"/>